<dbReference type="EMBL" id="JAGTXO010000022">
    <property type="protein sequence ID" value="KAG8462086.1"/>
    <property type="molecule type" value="Genomic_DNA"/>
</dbReference>
<name>A0A8J5X6E6_DIALT</name>
<dbReference type="Proteomes" id="UP000751190">
    <property type="component" value="Unassembled WGS sequence"/>
</dbReference>
<protein>
    <submittedName>
        <fullName evidence="3">Uncharacterized protein</fullName>
    </submittedName>
</protein>
<evidence type="ECO:0000256" key="1">
    <source>
        <dbReference type="SAM" id="Coils"/>
    </source>
</evidence>
<sequence>MTSQALDEALARQAEIIAELRAERDDALRRCDRLNSKLASQKQQLDAATRQRDQLASRLASMLQIELAKTKRGDSPPKPGQPASDARAGAQRSGSLSARRPQSAPPKRVVMSDADRDKMVARLYKKSVEDRKARVQELDNKIYKSMEEKRKGRILKSKAEYAENVKVIYTKALQKRDNVRKELDEKRQAEAQRKSAKLSERQLRESVLRLSSTSYQSAR</sequence>
<feature type="region of interest" description="Disordered" evidence="2">
    <location>
        <begin position="177"/>
        <end position="219"/>
    </location>
</feature>
<feature type="region of interest" description="Disordered" evidence="2">
    <location>
        <begin position="67"/>
        <end position="114"/>
    </location>
</feature>
<feature type="coiled-coil region" evidence="1">
    <location>
        <begin position="3"/>
        <end position="58"/>
    </location>
</feature>
<evidence type="ECO:0000313" key="4">
    <source>
        <dbReference type="Proteomes" id="UP000751190"/>
    </source>
</evidence>
<dbReference type="AlphaFoldDB" id="A0A8J5X6E6"/>
<comment type="caution">
    <text evidence="3">The sequence shown here is derived from an EMBL/GenBank/DDBJ whole genome shotgun (WGS) entry which is preliminary data.</text>
</comment>
<evidence type="ECO:0000313" key="3">
    <source>
        <dbReference type="EMBL" id="KAG8462086.1"/>
    </source>
</evidence>
<feature type="compositionally biased region" description="Polar residues" evidence="2">
    <location>
        <begin position="209"/>
        <end position="219"/>
    </location>
</feature>
<proteinExistence type="predicted"/>
<gene>
    <name evidence="3" type="ORF">KFE25_011536</name>
</gene>
<reference evidence="3" key="1">
    <citation type="submission" date="2021-05" db="EMBL/GenBank/DDBJ databases">
        <title>The genome of the haptophyte Pavlova lutheri (Diacronema luteri, Pavlovales) - a model for lipid biosynthesis in eukaryotic algae.</title>
        <authorList>
            <person name="Hulatt C.J."/>
            <person name="Posewitz M.C."/>
        </authorList>
    </citation>
    <scope>NUCLEOTIDE SEQUENCE</scope>
    <source>
        <strain evidence="3">NIVA-4/92</strain>
    </source>
</reference>
<evidence type="ECO:0000256" key="2">
    <source>
        <dbReference type="SAM" id="MobiDB-lite"/>
    </source>
</evidence>
<dbReference type="OrthoDB" id="10473116at2759"/>
<keyword evidence="4" id="KW-1185">Reference proteome</keyword>
<feature type="compositionally biased region" description="Basic and acidic residues" evidence="2">
    <location>
        <begin position="177"/>
        <end position="207"/>
    </location>
</feature>
<accession>A0A8J5X6E6</accession>
<keyword evidence="1" id="KW-0175">Coiled coil</keyword>
<organism evidence="3 4">
    <name type="scientific">Diacronema lutheri</name>
    <name type="common">Unicellular marine alga</name>
    <name type="synonym">Monochrysis lutheri</name>
    <dbReference type="NCBI Taxonomy" id="2081491"/>
    <lineage>
        <taxon>Eukaryota</taxon>
        <taxon>Haptista</taxon>
        <taxon>Haptophyta</taxon>
        <taxon>Pavlovophyceae</taxon>
        <taxon>Pavlovales</taxon>
        <taxon>Pavlovaceae</taxon>
        <taxon>Diacronema</taxon>
    </lineage>
</organism>